<dbReference type="FunFam" id="3.30.70.380:FF:000001">
    <property type="entry name" value="Phenylalanine--tRNA ligase beta subunit"/>
    <property type="match status" value="1"/>
</dbReference>
<comment type="subcellular location">
    <subcellularLocation>
        <location evidence="1 15">Cytoplasm</location>
    </subcellularLocation>
</comment>
<dbReference type="SUPFAM" id="SSF46955">
    <property type="entry name" value="Putative DNA-binding domain"/>
    <property type="match status" value="1"/>
</dbReference>
<dbReference type="SUPFAM" id="SSF54991">
    <property type="entry name" value="Anticodon-binding domain of PheRS"/>
    <property type="match status" value="1"/>
</dbReference>
<dbReference type="GO" id="GO:0005524">
    <property type="term" value="F:ATP binding"/>
    <property type="evidence" value="ECO:0007669"/>
    <property type="project" value="UniProtKB-UniRule"/>
</dbReference>
<keyword evidence="12 15" id="KW-0648">Protein biosynthesis</keyword>
<dbReference type="PANTHER" id="PTHR10947">
    <property type="entry name" value="PHENYLALANYL-TRNA SYNTHETASE BETA CHAIN AND LEUCINE-RICH REPEAT-CONTAINING PROTEIN 47"/>
    <property type="match status" value="1"/>
</dbReference>
<dbReference type="AlphaFoldDB" id="F3L288"/>
<dbReference type="CDD" id="cd00769">
    <property type="entry name" value="PheRS_beta_core"/>
    <property type="match status" value="1"/>
</dbReference>
<accession>F3L288</accession>
<dbReference type="NCBIfam" id="NF045760">
    <property type="entry name" value="YtpR"/>
    <property type="match status" value="1"/>
</dbReference>
<proteinExistence type="inferred from homology"/>
<dbReference type="EMBL" id="AEIG01000046">
    <property type="protein sequence ID" value="EGG29545.1"/>
    <property type="molecule type" value="Genomic_DNA"/>
</dbReference>
<dbReference type="FunFam" id="3.30.930.10:FF:000022">
    <property type="entry name" value="Phenylalanine--tRNA ligase beta subunit"/>
    <property type="match status" value="1"/>
</dbReference>
<feature type="binding site" evidence="15">
    <location>
        <position position="460"/>
    </location>
    <ligand>
        <name>Mg(2+)</name>
        <dbReference type="ChEBI" id="CHEBI:18420"/>
        <note>shared with alpha subunit</note>
    </ligand>
</feature>
<feature type="binding site" evidence="15">
    <location>
        <position position="454"/>
    </location>
    <ligand>
        <name>Mg(2+)</name>
        <dbReference type="ChEBI" id="CHEBI:18420"/>
        <note>shared with alpha subunit</note>
    </ligand>
</feature>
<evidence type="ECO:0000256" key="12">
    <source>
        <dbReference type="ARBA" id="ARBA00022917"/>
    </source>
</evidence>
<dbReference type="PROSITE" id="PS51447">
    <property type="entry name" value="FDX_ACB"/>
    <property type="match status" value="1"/>
</dbReference>
<name>F3L288_9GAMM</name>
<keyword evidence="13 15" id="KW-0030">Aminoacyl-tRNA synthetase</keyword>
<keyword evidence="5" id="KW-0820">tRNA-binding</keyword>
<dbReference type="InterPro" id="IPR005121">
    <property type="entry name" value="Fdx_antiC-bd"/>
</dbReference>
<evidence type="ECO:0000256" key="8">
    <source>
        <dbReference type="ARBA" id="ARBA00022741"/>
    </source>
</evidence>
<dbReference type="Gene3D" id="3.30.70.380">
    <property type="entry name" value="Ferrodoxin-fold anticodon-binding domain"/>
    <property type="match status" value="1"/>
</dbReference>
<dbReference type="FunFam" id="3.30.56.10:FF:000002">
    <property type="entry name" value="Phenylalanine--tRNA ligase beta subunit"/>
    <property type="match status" value="1"/>
</dbReference>
<evidence type="ECO:0000256" key="5">
    <source>
        <dbReference type="ARBA" id="ARBA00022555"/>
    </source>
</evidence>
<keyword evidence="9 15" id="KW-0067">ATP-binding</keyword>
<comment type="catalytic activity">
    <reaction evidence="14 15">
        <text>tRNA(Phe) + L-phenylalanine + ATP = L-phenylalanyl-tRNA(Phe) + AMP + diphosphate + H(+)</text>
        <dbReference type="Rhea" id="RHEA:19413"/>
        <dbReference type="Rhea" id="RHEA-COMP:9668"/>
        <dbReference type="Rhea" id="RHEA-COMP:9699"/>
        <dbReference type="ChEBI" id="CHEBI:15378"/>
        <dbReference type="ChEBI" id="CHEBI:30616"/>
        <dbReference type="ChEBI" id="CHEBI:33019"/>
        <dbReference type="ChEBI" id="CHEBI:58095"/>
        <dbReference type="ChEBI" id="CHEBI:78442"/>
        <dbReference type="ChEBI" id="CHEBI:78531"/>
        <dbReference type="ChEBI" id="CHEBI:456215"/>
        <dbReference type="EC" id="6.1.1.20"/>
    </reaction>
</comment>
<dbReference type="Gene3D" id="3.30.56.10">
    <property type="match status" value="2"/>
</dbReference>
<dbReference type="InterPro" id="IPR012340">
    <property type="entry name" value="NA-bd_OB-fold"/>
</dbReference>
<gene>
    <name evidence="15" type="primary">pheT</name>
    <name evidence="16" type="ORF">IMCC3088_1655</name>
</gene>
<dbReference type="SUPFAM" id="SSF55681">
    <property type="entry name" value="Class II aaRS and biotin synthetases"/>
    <property type="match status" value="1"/>
</dbReference>
<dbReference type="FunFam" id="2.40.50.140:FF:000045">
    <property type="entry name" value="Phenylalanine--tRNA ligase beta subunit"/>
    <property type="match status" value="1"/>
</dbReference>
<comment type="caution">
    <text evidence="16">The sequence shown here is derived from an EMBL/GenBank/DDBJ whole genome shotgun (WGS) entry which is preliminary data.</text>
</comment>
<keyword evidence="11" id="KW-0694">RNA-binding</keyword>
<dbReference type="OrthoDB" id="9805455at2"/>
<dbReference type="HAMAP" id="MF_00283">
    <property type="entry name" value="Phe_tRNA_synth_beta1"/>
    <property type="match status" value="1"/>
</dbReference>
<reference evidence="16 17" key="1">
    <citation type="journal article" date="2011" name="J. Bacteriol.">
        <title>Genome sequence of strain IMCC3088, a proteorhodopsin-containing marine bacterium belonging to the OM60/NOR5 clade.</title>
        <authorList>
            <person name="Jang Y."/>
            <person name="Oh H.M."/>
            <person name="Kang I."/>
            <person name="Lee K."/>
            <person name="Yang S.J."/>
            <person name="Cho J.C."/>
        </authorList>
    </citation>
    <scope>NUCLEOTIDE SEQUENCE [LARGE SCALE GENOMIC DNA]</scope>
    <source>
        <strain evidence="16 17">IMCC3088</strain>
    </source>
</reference>
<dbReference type="SMART" id="SM00873">
    <property type="entry name" value="B3_4"/>
    <property type="match status" value="1"/>
</dbReference>
<dbReference type="PROSITE" id="PS50886">
    <property type="entry name" value="TRBD"/>
    <property type="match status" value="1"/>
</dbReference>
<evidence type="ECO:0000313" key="16">
    <source>
        <dbReference type="EMBL" id="EGG29545.1"/>
    </source>
</evidence>
<dbReference type="SMART" id="SM00874">
    <property type="entry name" value="B5"/>
    <property type="match status" value="1"/>
</dbReference>
<dbReference type="Gene3D" id="2.40.50.140">
    <property type="entry name" value="Nucleic acid-binding proteins"/>
    <property type="match status" value="1"/>
</dbReference>
<dbReference type="SUPFAM" id="SSF50249">
    <property type="entry name" value="Nucleic acid-binding proteins"/>
    <property type="match status" value="1"/>
</dbReference>
<evidence type="ECO:0000256" key="4">
    <source>
        <dbReference type="ARBA" id="ARBA00022490"/>
    </source>
</evidence>
<dbReference type="Proteomes" id="UP000005615">
    <property type="component" value="Unassembled WGS sequence"/>
</dbReference>
<dbReference type="NCBIfam" id="TIGR00472">
    <property type="entry name" value="pheT_bact"/>
    <property type="match status" value="1"/>
</dbReference>
<dbReference type="InterPro" id="IPR045864">
    <property type="entry name" value="aa-tRNA-synth_II/BPL/LPL"/>
</dbReference>
<dbReference type="Pfam" id="PF03147">
    <property type="entry name" value="FDX-ACB"/>
    <property type="match status" value="1"/>
</dbReference>
<evidence type="ECO:0000256" key="11">
    <source>
        <dbReference type="ARBA" id="ARBA00022884"/>
    </source>
</evidence>
<dbReference type="InterPro" id="IPR009061">
    <property type="entry name" value="DNA-bd_dom_put_sf"/>
</dbReference>
<dbReference type="Gene3D" id="3.50.40.10">
    <property type="entry name" value="Phenylalanyl-trna Synthetase, Chain B, domain 3"/>
    <property type="match status" value="1"/>
</dbReference>
<keyword evidence="4 15" id="KW-0963">Cytoplasm</keyword>
<protein>
    <recommendedName>
        <fullName evidence="15">Phenylalanine--tRNA ligase beta subunit</fullName>
        <ecNumber evidence="15">6.1.1.20</ecNumber>
    </recommendedName>
    <alternativeName>
        <fullName evidence="15">Phenylalanyl-tRNA synthetase beta subunit</fullName>
        <shortName evidence="15">PheRS</shortName>
    </alternativeName>
</protein>
<keyword evidence="8 15" id="KW-0547">Nucleotide-binding</keyword>
<evidence type="ECO:0000256" key="14">
    <source>
        <dbReference type="ARBA" id="ARBA00049255"/>
    </source>
</evidence>
<dbReference type="PANTHER" id="PTHR10947:SF0">
    <property type="entry name" value="PHENYLALANINE--TRNA LIGASE BETA SUBUNIT"/>
    <property type="match status" value="1"/>
</dbReference>
<evidence type="ECO:0000313" key="17">
    <source>
        <dbReference type="Proteomes" id="UP000005615"/>
    </source>
</evidence>
<evidence type="ECO:0000256" key="6">
    <source>
        <dbReference type="ARBA" id="ARBA00022598"/>
    </source>
</evidence>
<dbReference type="Pfam" id="PF17759">
    <property type="entry name" value="tRNA_synthFbeta"/>
    <property type="match status" value="1"/>
</dbReference>
<dbReference type="InterPro" id="IPR004532">
    <property type="entry name" value="Phe-tRNA-ligase_IIc_bsu_bact"/>
</dbReference>
<dbReference type="Pfam" id="PF03483">
    <property type="entry name" value="B3_4"/>
    <property type="match status" value="1"/>
</dbReference>
<dbReference type="GO" id="GO:0004826">
    <property type="term" value="F:phenylalanine-tRNA ligase activity"/>
    <property type="evidence" value="ECO:0007669"/>
    <property type="project" value="UniProtKB-UniRule"/>
</dbReference>
<dbReference type="Pfam" id="PF01588">
    <property type="entry name" value="tRNA_bind"/>
    <property type="match status" value="1"/>
</dbReference>
<dbReference type="InterPro" id="IPR020825">
    <property type="entry name" value="Phe-tRNA_synthase-like_B3/B4"/>
</dbReference>
<comment type="similarity">
    <text evidence="2 15">Belongs to the phenylalanyl-tRNA synthetase beta subunit family. Type 1 subfamily.</text>
</comment>
<dbReference type="InterPro" id="IPR005146">
    <property type="entry name" value="B3/B4_tRNA-bd"/>
</dbReference>
<dbReference type="InterPro" id="IPR033714">
    <property type="entry name" value="tRNA_bind_bactPheRS"/>
</dbReference>
<dbReference type="InterPro" id="IPR041616">
    <property type="entry name" value="PheRS_beta_core"/>
</dbReference>
<keyword evidence="17" id="KW-1185">Reference proteome</keyword>
<evidence type="ECO:0000256" key="7">
    <source>
        <dbReference type="ARBA" id="ARBA00022723"/>
    </source>
</evidence>
<evidence type="ECO:0000256" key="3">
    <source>
        <dbReference type="ARBA" id="ARBA00011209"/>
    </source>
</evidence>
<dbReference type="InterPro" id="IPR005147">
    <property type="entry name" value="tRNA_synthase_B5-dom"/>
</dbReference>
<dbReference type="RefSeq" id="WP_009575886.1">
    <property type="nucleotide sequence ID" value="NZ_AEIG01000046.1"/>
</dbReference>
<dbReference type="PROSITE" id="PS51483">
    <property type="entry name" value="B5"/>
    <property type="match status" value="1"/>
</dbReference>
<dbReference type="GO" id="GO:0000287">
    <property type="term" value="F:magnesium ion binding"/>
    <property type="evidence" value="ECO:0007669"/>
    <property type="project" value="UniProtKB-UniRule"/>
</dbReference>
<dbReference type="eggNOG" id="COG0072">
    <property type="taxonomic scope" value="Bacteria"/>
</dbReference>
<dbReference type="InterPro" id="IPR045060">
    <property type="entry name" value="Phe-tRNA-ligase_IIc_bsu"/>
</dbReference>
<dbReference type="InterPro" id="IPR036690">
    <property type="entry name" value="Fdx_antiC-bd_sf"/>
</dbReference>
<comment type="subunit">
    <text evidence="3 15">Tetramer of two alpha and two beta subunits.</text>
</comment>
<evidence type="ECO:0000256" key="9">
    <source>
        <dbReference type="ARBA" id="ARBA00022840"/>
    </source>
</evidence>
<dbReference type="GO" id="GO:0009328">
    <property type="term" value="C:phenylalanine-tRNA ligase complex"/>
    <property type="evidence" value="ECO:0007669"/>
    <property type="project" value="TreeGrafter"/>
</dbReference>
<dbReference type="FunFam" id="3.50.40.10:FF:000001">
    <property type="entry name" value="Phenylalanine--tRNA ligase beta subunit"/>
    <property type="match status" value="1"/>
</dbReference>
<comment type="cofactor">
    <cofactor evidence="15">
        <name>Mg(2+)</name>
        <dbReference type="ChEBI" id="CHEBI:18420"/>
    </cofactor>
    <text evidence="15">Binds 2 magnesium ions per tetramer.</text>
</comment>
<evidence type="ECO:0000256" key="13">
    <source>
        <dbReference type="ARBA" id="ARBA00023146"/>
    </source>
</evidence>
<feature type="binding site" evidence="15">
    <location>
        <position position="463"/>
    </location>
    <ligand>
        <name>Mg(2+)</name>
        <dbReference type="ChEBI" id="CHEBI:18420"/>
        <note>shared with alpha subunit</note>
    </ligand>
</feature>
<dbReference type="Gene3D" id="3.30.930.10">
    <property type="entry name" value="Bira Bifunctional Protein, Domain 2"/>
    <property type="match status" value="1"/>
</dbReference>
<evidence type="ECO:0000256" key="15">
    <source>
        <dbReference type="HAMAP-Rule" id="MF_00283"/>
    </source>
</evidence>
<keyword evidence="6 15" id="KW-0436">Ligase</keyword>
<evidence type="ECO:0000256" key="2">
    <source>
        <dbReference type="ARBA" id="ARBA00008653"/>
    </source>
</evidence>
<dbReference type="InterPro" id="IPR002547">
    <property type="entry name" value="tRNA-bd_dom"/>
</dbReference>
<dbReference type="SMART" id="SM00896">
    <property type="entry name" value="FDX-ACB"/>
    <property type="match status" value="1"/>
</dbReference>
<dbReference type="Pfam" id="PF03484">
    <property type="entry name" value="B5"/>
    <property type="match status" value="1"/>
</dbReference>
<dbReference type="GO" id="GO:0000049">
    <property type="term" value="F:tRNA binding"/>
    <property type="evidence" value="ECO:0007669"/>
    <property type="project" value="UniProtKB-UniRule"/>
</dbReference>
<feature type="binding site" evidence="15">
    <location>
        <position position="464"/>
    </location>
    <ligand>
        <name>Mg(2+)</name>
        <dbReference type="ChEBI" id="CHEBI:18420"/>
        <note>shared with alpha subunit</note>
    </ligand>
</feature>
<sequence>MKISEQWLKEWVPHTLATEDLAHQITMAGLEVDAIEPVAGAFSSVVVGEIVDAQQHPDADKLRVCKVNVGEAEPLQIVCGAPNARVGLKAPVALVGAVLPGDFKIRKSKLRGVESFGMLCAEAELELSEASDGLMELPEDAPVGTDLRDYLGLDDNSIEIGLTPNRADCLSVRGIAREVSVLTGVELQEPTWASVSTEASTQIGVDVVATEACPVYAARVIEGVDNTLESPLWLQERLRRCGLRSKDPLVDVTNFVMLELGQPMHAFDADKLNGPIVVRMAQPQESMMLLDGKEISLPEDALLITDQAGPIAFAGVMGGQRSAVSSETRAVVLESAFFTPRALAGQARKQGMHTDASHRYERGVDFELAELALDRATQLIVEIAGGHAGPVTMVRSQSDLPDRSDVSLSQASLSRALGLEIPKAEVSHILSGLGFGVNETSDGWSCSVPSWRFDISIEADLVEEVARVYGYNKLPVSKIVASLEMPVRPEKAVSPSRIRRYLASRDLREVITYSFVDPKLAAQFADIKQCVTLKNPISEDLSVMRPSLVPSLVATAITNINRQQSRVRIFEQGLTFTAGEGYPQKAKVAILLSGKAELERMGNRSGNIDFYDLKGEVEALLNQLGIRHATYLPAEHQGLHPGQTADVLVDGAIVGYVGKIHPQTQKILGLSQAVYVAELDRDVLSNADIAQFASVSKFPEVRRDLAVVVDAAVKVGDLTASAKAALGMLGKEVFVFDIYQGQGVPEGQKSVAMGLTLGDQSRTLSDSDVNDAMAQVVESLKETYQAELR</sequence>
<keyword evidence="7 15" id="KW-0479">Metal-binding</keyword>
<evidence type="ECO:0000256" key="10">
    <source>
        <dbReference type="ARBA" id="ARBA00022842"/>
    </source>
</evidence>
<dbReference type="EC" id="6.1.1.20" evidence="15"/>
<dbReference type="GO" id="GO:0006432">
    <property type="term" value="P:phenylalanyl-tRNA aminoacylation"/>
    <property type="evidence" value="ECO:0007669"/>
    <property type="project" value="UniProtKB-UniRule"/>
</dbReference>
<keyword evidence="10 15" id="KW-0460">Magnesium</keyword>
<dbReference type="STRING" id="2518989.IMCC3088_1655"/>
<organism evidence="16 17">
    <name type="scientific">Aequoribacter fuscus</name>
    <dbReference type="NCBI Taxonomy" id="2518989"/>
    <lineage>
        <taxon>Bacteria</taxon>
        <taxon>Pseudomonadati</taxon>
        <taxon>Pseudomonadota</taxon>
        <taxon>Gammaproteobacteria</taxon>
        <taxon>Cellvibrionales</taxon>
        <taxon>Halieaceae</taxon>
        <taxon>Aequoribacter</taxon>
    </lineage>
</organism>
<dbReference type="CDD" id="cd02796">
    <property type="entry name" value="tRNA_bind_bactPheRS"/>
    <property type="match status" value="1"/>
</dbReference>
<dbReference type="SUPFAM" id="SSF56037">
    <property type="entry name" value="PheT/TilS domain"/>
    <property type="match status" value="1"/>
</dbReference>
<evidence type="ECO:0000256" key="1">
    <source>
        <dbReference type="ARBA" id="ARBA00004496"/>
    </source>
</evidence>